<dbReference type="InParanoid" id="A9VBH3"/>
<protein>
    <submittedName>
        <fullName evidence="1">Uncharacterized protein</fullName>
    </submittedName>
</protein>
<dbReference type="InterPro" id="IPR036770">
    <property type="entry name" value="Ankyrin_rpt-contain_sf"/>
</dbReference>
<evidence type="ECO:0000313" key="1">
    <source>
        <dbReference type="EMBL" id="EDQ85100.1"/>
    </source>
</evidence>
<keyword evidence="2" id="KW-1185">Reference proteome</keyword>
<dbReference type="AlphaFoldDB" id="A9VBH3"/>
<dbReference type="GeneID" id="5895376"/>
<evidence type="ECO:0000313" key="2">
    <source>
        <dbReference type="Proteomes" id="UP000001357"/>
    </source>
</evidence>
<dbReference type="Gene3D" id="1.25.40.20">
    <property type="entry name" value="Ankyrin repeat-containing domain"/>
    <property type="match status" value="1"/>
</dbReference>
<dbReference type="RefSeq" id="XP_001750104.1">
    <property type="nucleotide sequence ID" value="XM_001750052.1"/>
</dbReference>
<dbReference type="eggNOG" id="ENOG502SFVH">
    <property type="taxonomic scope" value="Eukaryota"/>
</dbReference>
<name>A9VBH3_MONBE</name>
<reference evidence="1 2" key="1">
    <citation type="journal article" date="2008" name="Nature">
        <title>The genome of the choanoflagellate Monosiga brevicollis and the origin of metazoans.</title>
        <authorList>
            <consortium name="JGI Sequencing"/>
            <person name="King N."/>
            <person name="Westbrook M.J."/>
            <person name="Young S.L."/>
            <person name="Kuo A."/>
            <person name="Abedin M."/>
            <person name="Chapman J."/>
            <person name="Fairclough S."/>
            <person name="Hellsten U."/>
            <person name="Isogai Y."/>
            <person name="Letunic I."/>
            <person name="Marr M."/>
            <person name="Pincus D."/>
            <person name="Putnam N."/>
            <person name="Rokas A."/>
            <person name="Wright K.J."/>
            <person name="Zuzow R."/>
            <person name="Dirks W."/>
            <person name="Good M."/>
            <person name="Goodstein D."/>
            <person name="Lemons D."/>
            <person name="Li W."/>
            <person name="Lyons J.B."/>
            <person name="Morris A."/>
            <person name="Nichols S."/>
            <person name="Richter D.J."/>
            <person name="Salamov A."/>
            <person name="Bork P."/>
            <person name="Lim W.A."/>
            <person name="Manning G."/>
            <person name="Miller W.T."/>
            <person name="McGinnis W."/>
            <person name="Shapiro H."/>
            <person name="Tjian R."/>
            <person name="Grigoriev I.V."/>
            <person name="Rokhsar D."/>
        </authorList>
    </citation>
    <scope>NUCLEOTIDE SEQUENCE [LARGE SCALE GENOMIC DNA]</scope>
    <source>
        <strain evidence="2">MX1 / ATCC 50154</strain>
    </source>
</reference>
<dbReference type="SUPFAM" id="SSF48403">
    <property type="entry name" value="Ankyrin repeat"/>
    <property type="match status" value="1"/>
</dbReference>
<dbReference type="KEGG" id="mbr:MONBRDRAFT_29571"/>
<organism evidence="1 2">
    <name type="scientific">Monosiga brevicollis</name>
    <name type="common">Choanoflagellate</name>
    <dbReference type="NCBI Taxonomy" id="81824"/>
    <lineage>
        <taxon>Eukaryota</taxon>
        <taxon>Choanoflagellata</taxon>
        <taxon>Craspedida</taxon>
        <taxon>Salpingoecidae</taxon>
        <taxon>Monosiga</taxon>
    </lineage>
</organism>
<dbReference type="EMBL" id="CH991577">
    <property type="protein sequence ID" value="EDQ85100.1"/>
    <property type="molecule type" value="Genomic_DNA"/>
</dbReference>
<accession>A9VBH3</accession>
<gene>
    <name evidence="1" type="ORF">MONBRDRAFT_29571</name>
</gene>
<proteinExistence type="predicted"/>
<dbReference type="Proteomes" id="UP000001357">
    <property type="component" value="Unassembled WGS sequence"/>
</dbReference>
<sequence length="277" mass="30389">MGSKRVVAAATRLVSGAWDRLLNVWWESDQERGRLLWNACAQSSPDAALELLKTWSPSRARDAARAFAAQPCFDQREFALDPYRLMGALLADIAAGLLLAAGANPNLANEDQRTPVLIACSQASPQLLLLLLKHNADLTKGGTHRSAHLGALRAVYKGHFPFALVHSRLAPAVQFSPSRLGVTCLALKRALSPSTVPQFHSYTALYNVALDLYASIALYLLSSSIPPYLYTSITLYLYLYTSTPLHLYTSTPLHLYTSTPLHLYTSTPLHLYTSILP</sequence>